<dbReference type="InterPro" id="IPR036116">
    <property type="entry name" value="FN3_sf"/>
</dbReference>
<dbReference type="InterPro" id="IPR042447">
    <property type="entry name" value="Anosmin-1"/>
</dbReference>
<dbReference type="SUPFAM" id="SSF57256">
    <property type="entry name" value="Elafin-like"/>
    <property type="match status" value="1"/>
</dbReference>
<dbReference type="Gene3D" id="4.10.75.10">
    <property type="entry name" value="Elafin-like"/>
    <property type="match status" value="1"/>
</dbReference>
<dbReference type="GO" id="GO:0005576">
    <property type="term" value="C:extracellular region"/>
    <property type="evidence" value="ECO:0007669"/>
    <property type="project" value="InterPro"/>
</dbReference>
<dbReference type="AlphaFoldDB" id="A0A154PM94"/>
<feature type="domain" description="WAP" evidence="3">
    <location>
        <begin position="156"/>
        <end position="205"/>
    </location>
</feature>
<evidence type="ECO:0000256" key="1">
    <source>
        <dbReference type="SAM" id="MobiDB-lite"/>
    </source>
</evidence>
<dbReference type="InterPro" id="IPR003961">
    <property type="entry name" value="FN3_dom"/>
</dbReference>
<dbReference type="GO" id="GO:0030182">
    <property type="term" value="P:neuron differentiation"/>
    <property type="evidence" value="ECO:0007669"/>
    <property type="project" value="TreeGrafter"/>
</dbReference>
<proteinExistence type="predicted"/>
<feature type="region of interest" description="Disordered" evidence="1">
    <location>
        <begin position="544"/>
        <end position="567"/>
    </location>
</feature>
<dbReference type="PROSITE" id="PS51390">
    <property type="entry name" value="WAP"/>
    <property type="match status" value="1"/>
</dbReference>
<keyword evidence="5" id="KW-1185">Reference proteome</keyword>
<dbReference type="InterPro" id="IPR013783">
    <property type="entry name" value="Ig-like_fold"/>
</dbReference>
<dbReference type="SMART" id="SM00217">
    <property type="entry name" value="WAP"/>
    <property type="match status" value="1"/>
</dbReference>
<evidence type="ECO:0000259" key="3">
    <source>
        <dbReference type="PROSITE" id="PS51390"/>
    </source>
</evidence>
<dbReference type="PANTHER" id="PTHR14131:SF5">
    <property type="entry name" value="ANOSMIN-1"/>
    <property type="match status" value="1"/>
</dbReference>
<sequence>MDVARGRGQVLFPKVAFSLTLEGKKLDLPPPDLEEKNNIMKFTSRAVNERGRDGRERRMKFCVDWHSKRRRNKDRHNEPYGVSCGPRMLLSRPLKLPTVRAGRTPSELNDSIIAMGSSQQGGGNEWRGSEVVGEVPANQERIDPRRKCMETCLDSNYTKPGYCPDQASMSPFEAACLVACVDDSRCPDLAKCCKHDCGVTCMHPLGLDNRTDLPAIPERLQIRQQKSNFVVLTWRDSKEPGEDVRYLVEERHLLGPRYLESRLSSWTVRHVSTKSHAALHGRLKTGHWYQFRVAAINGNGSRGYSQPSRPFKTKEPRSPKEPQNLTLSGARLIGGKLRVTLRWVKPASDVPITFYKVFWSRLVHGPTNNSILVYHRTILKDKNCYELKTLEPDCQYFLQVQAVALYGGRRLVSRKASKVFNSTDYMVYADRERRSRRCEPYQASLQLRRMTCQCGEIRARLVWPSHHEVKAYNVSWREESCPSSHEKHLQQKQTFWKVTQTPHLDIRHLRKECMYSVNVRNIFDGENNKEHGVSIEFFATGCQNESDRNDKKHSRGKTMQCKTKSPRKKRQYPEFFVI</sequence>
<dbReference type="Pfam" id="PF00041">
    <property type="entry name" value="fn3"/>
    <property type="match status" value="2"/>
</dbReference>
<dbReference type="PROSITE" id="PS50853">
    <property type="entry name" value="FN3"/>
    <property type="match status" value="2"/>
</dbReference>
<dbReference type="GO" id="GO:0009986">
    <property type="term" value="C:cell surface"/>
    <property type="evidence" value="ECO:0007669"/>
    <property type="project" value="TreeGrafter"/>
</dbReference>
<dbReference type="STRING" id="178035.A0A154PM94"/>
<dbReference type="CDD" id="cd00063">
    <property type="entry name" value="FN3"/>
    <property type="match status" value="2"/>
</dbReference>
<evidence type="ECO:0000313" key="5">
    <source>
        <dbReference type="Proteomes" id="UP000076502"/>
    </source>
</evidence>
<dbReference type="PANTHER" id="PTHR14131">
    <property type="entry name" value="ANOSMIN"/>
    <property type="match status" value="1"/>
</dbReference>
<dbReference type="Proteomes" id="UP000076502">
    <property type="component" value="Unassembled WGS sequence"/>
</dbReference>
<feature type="domain" description="Fibronectin type-III" evidence="2">
    <location>
        <begin position="216"/>
        <end position="316"/>
    </location>
</feature>
<evidence type="ECO:0000313" key="4">
    <source>
        <dbReference type="EMBL" id="KZC12340.1"/>
    </source>
</evidence>
<feature type="region of interest" description="Disordered" evidence="1">
    <location>
        <begin position="300"/>
        <end position="325"/>
    </location>
</feature>
<dbReference type="CDD" id="cd00199">
    <property type="entry name" value="WAP"/>
    <property type="match status" value="1"/>
</dbReference>
<gene>
    <name evidence="4" type="ORF">WN55_04191</name>
</gene>
<protein>
    <submittedName>
        <fullName evidence="4">Anosmin-1</fullName>
    </submittedName>
</protein>
<dbReference type="Gene3D" id="2.60.40.10">
    <property type="entry name" value="Immunoglobulins"/>
    <property type="match status" value="2"/>
</dbReference>
<dbReference type="GO" id="GO:0030414">
    <property type="term" value="F:peptidase inhibitor activity"/>
    <property type="evidence" value="ECO:0007669"/>
    <property type="project" value="InterPro"/>
</dbReference>
<evidence type="ECO:0000259" key="2">
    <source>
        <dbReference type="PROSITE" id="PS50853"/>
    </source>
</evidence>
<reference evidence="4 5" key="1">
    <citation type="submission" date="2015-07" db="EMBL/GenBank/DDBJ databases">
        <title>The genome of Dufourea novaeangliae.</title>
        <authorList>
            <person name="Pan H."/>
            <person name="Kapheim K."/>
        </authorList>
    </citation>
    <scope>NUCLEOTIDE SEQUENCE [LARGE SCALE GENOMIC DNA]</scope>
    <source>
        <strain evidence="4">0120121106</strain>
        <tissue evidence="4">Whole body</tissue>
    </source>
</reference>
<feature type="domain" description="Fibronectin type-III" evidence="2">
    <location>
        <begin position="321"/>
        <end position="426"/>
    </location>
</feature>
<accession>A0A154PM94</accession>
<dbReference type="EMBL" id="KQ434946">
    <property type="protein sequence ID" value="KZC12340.1"/>
    <property type="molecule type" value="Genomic_DNA"/>
</dbReference>
<dbReference type="OrthoDB" id="9985779at2759"/>
<name>A0A154PM94_DUFNO</name>
<dbReference type="InterPro" id="IPR008197">
    <property type="entry name" value="WAP_dom"/>
</dbReference>
<dbReference type="InterPro" id="IPR036645">
    <property type="entry name" value="Elafin-like_sf"/>
</dbReference>
<dbReference type="SMART" id="SM00060">
    <property type="entry name" value="FN3"/>
    <property type="match status" value="2"/>
</dbReference>
<organism evidence="4 5">
    <name type="scientific">Dufourea novaeangliae</name>
    <name type="common">Sweat bee</name>
    <dbReference type="NCBI Taxonomy" id="178035"/>
    <lineage>
        <taxon>Eukaryota</taxon>
        <taxon>Metazoa</taxon>
        <taxon>Ecdysozoa</taxon>
        <taxon>Arthropoda</taxon>
        <taxon>Hexapoda</taxon>
        <taxon>Insecta</taxon>
        <taxon>Pterygota</taxon>
        <taxon>Neoptera</taxon>
        <taxon>Endopterygota</taxon>
        <taxon>Hymenoptera</taxon>
        <taxon>Apocrita</taxon>
        <taxon>Aculeata</taxon>
        <taxon>Apoidea</taxon>
        <taxon>Anthophila</taxon>
        <taxon>Halictidae</taxon>
        <taxon>Rophitinae</taxon>
        <taxon>Dufourea</taxon>
    </lineage>
</organism>
<dbReference type="SUPFAM" id="SSF49265">
    <property type="entry name" value="Fibronectin type III"/>
    <property type="match status" value="1"/>
</dbReference>
<dbReference type="Pfam" id="PF00095">
    <property type="entry name" value="WAP"/>
    <property type="match status" value="1"/>
</dbReference>